<comment type="caution">
    <text evidence="8">The sequence shown here is derived from an EMBL/GenBank/DDBJ whole genome shotgun (WGS) entry which is preliminary data.</text>
</comment>
<keyword evidence="4 6" id="KW-1133">Transmembrane helix</keyword>
<feature type="domain" description="Polysaccharide chain length determinant N-terminal" evidence="7">
    <location>
        <begin position="18"/>
        <end position="77"/>
    </location>
</feature>
<feature type="transmembrane region" description="Helical" evidence="6">
    <location>
        <begin position="36"/>
        <end position="54"/>
    </location>
</feature>
<sequence length="367" mass="41231">MTEVNNSLENQNLQSEEQEIDIMELVAKLWKKRKTVLIWCAVGAAIGLVAGFSIPKTYSASAVLAPETEESMGSGVSSIASMMGVNLDNSVDAINFQLFPDVVSSTPFIYGLFDLQVETADGELKTTLLDYMKEHQKTAWWSYVVSAPFKLLGWVKSWFEKEEETDPNAPLDMYNLPKKERGVVKYFAENIIIEMDKKTGKTTVSLEMQDPLVVTTVLNAVLEDLKDYTSAYRTSKARQDVENLSGICEQRKQEYYTAQQAYANYADANKNVILQSAQAERERLQQEMNLAFQVYSQVATQLEAARIKEQEAKPVFAIVQPPVVPLEKSAPSKVKYLVVFTFLAGCCAAAWILFGQEYWEKLKSGLK</sequence>
<keyword evidence="2" id="KW-1003">Cell membrane</keyword>
<dbReference type="PANTHER" id="PTHR32309">
    <property type="entry name" value="TYROSINE-PROTEIN KINASE"/>
    <property type="match status" value="1"/>
</dbReference>
<accession>A0A940DYN0</accession>
<protein>
    <submittedName>
        <fullName evidence="8">Chain-length determining protein</fullName>
    </submittedName>
</protein>
<dbReference type="InterPro" id="IPR003856">
    <property type="entry name" value="LPS_length_determ_N"/>
</dbReference>
<evidence type="ECO:0000256" key="5">
    <source>
        <dbReference type="ARBA" id="ARBA00023136"/>
    </source>
</evidence>
<reference evidence="8" key="1">
    <citation type="submission" date="2020-10" db="EMBL/GenBank/DDBJ databases">
        <authorList>
            <person name="Gilroy R."/>
        </authorList>
    </citation>
    <scope>NUCLEOTIDE SEQUENCE</scope>
    <source>
        <strain evidence="8">G3-8215</strain>
    </source>
</reference>
<dbReference type="InterPro" id="IPR050445">
    <property type="entry name" value="Bact_polysacc_biosynth/exp"/>
</dbReference>
<proteinExistence type="predicted"/>
<dbReference type="GO" id="GO:0004713">
    <property type="term" value="F:protein tyrosine kinase activity"/>
    <property type="evidence" value="ECO:0007669"/>
    <property type="project" value="TreeGrafter"/>
</dbReference>
<name>A0A940DYN0_9BACT</name>
<keyword evidence="5 6" id="KW-0472">Membrane</keyword>
<dbReference type="EMBL" id="JADILV010000058">
    <property type="protein sequence ID" value="MBO8484143.1"/>
    <property type="molecule type" value="Genomic_DNA"/>
</dbReference>
<evidence type="ECO:0000259" key="7">
    <source>
        <dbReference type="Pfam" id="PF02706"/>
    </source>
</evidence>
<evidence type="ECO:0000256" key="6">
    <source>
        <dbReference type="SAM" id="Phobius"/>
    </source>
</evidence>
<feature type="transmembrane region" description="Helical" evidence="6">
    <location>
        <begin position="336"/>
        <end position="354"/>
    </location>
</feature>
<dbReference type="PANTHER" id="PTHR32309:SF13">
    <property type="entry name" value="FERRIC ENTEROBACTIN TRANSPORT PROTEIN FEPE"/>
    <property type="match status" value="1"/>
</dbReference>
<evidence type="ECO:0000313" key="8">
    <source>
        <dbReference type="EMBL" id="MBO8484143.1"/>
    </source>
</evidence>
<dbReference type="AlphaFoldDB" id="A0A940DYN0"/>
<evidence type="ECO:0000256" key="3">
    <source>
        <dbReference type="ARBA" id="ARBA00022692"/>
    </source>
</evidence>
<reference evidence="8" key="2">
    <citation type="journal article" date="2021" name="PeerJ">
        <title>Extensive microbial diversity within the chicken gut microbiome revealed by metagenomics and culture.</title>
        <authorList>
            <person name="Gilroy R."/>
            <person name="Ravi A."/>
            <person name="Getino M."/>
            <person name="Pursley I."/>
            <person name="Horton D.L."/>
            <person name="Alikhan N.F."/>
            <person name="Baker D."/>
            <person name="Gharbi K."/>
            <person name="Hall N."/>
            <person name="Watson M."/>
            <person name="Adriaenssens E.M."/>
            <person name="Foster-Nyarko E."/>
            <person name="Jarju S."/>
            <person name="Secka A."/>
            <person name="Antonio M."/>
            <person name="Oren A."/>
            <person name="Chaudhuri R.R."/>
            <person name="La Ragione R."/>
            <person name="Hildebrand F."/>
            <person name="Pallen M.J."/>
        </authorList>
    </citation>
    <scope>NUCLEOTIDE SEQUENCE</scope>
    <source>
        <strain evidence="8">G3-8215</strain>
    </source>
</reference>
<gene>
    <name evidence="8" type="ORF">IAB75_08540</name>
</gene>
<keyword evidence="3 6" id="KW-0812">Transmembrane</keyword>
<evidence type="ECO:0000256" key="1">
    <source>
        <dbReference type="ARBA" id="ARBA00004651"/>
    </source>
</evidence>
<dbReference type="Pfam" id="PF02706">
    <property type="entry name" value="Wzz"/>
    <property type="match status" value="1"/>
</dbReference>
<dbReference type="Proteomes" id="UP000725002">
    <property type="component" value="Unassembled WGS sequence"/>
</dbReference>
<evidence type="ECO:0000256" key="2">
    <source>
        <dbReference type="ARBA" id="ARBA00022475"/>
    </source>
</evidence>
<evidence type="ECO:0000256" key="4">
    <source>
        <dbReference type="ARBA" id="ARBA00022989"/>
    </source>
</evidence>
<evidence type="ECO:0000313" key="9">
    <source>
        <dbReference type="Proteomes" id="UP000725002"/>
    </source>
</evidence>
<dbReference type="GO" id="GO:0005886">
    <property type="term" value="C:plasma membrane"/>
    <property type="evidence" value="ECO:0007669"/>
    <property type="project" value="UniProtKB-SubCell"/>
</dbReference>
<organism evidence="8 9">
    <name type="scientific">Candidatus Cryptobacteroides avicola</name>
    <dbReference type="NCBI Taxonomy" id="2840757"/>
    <lineage>
        <taxon>Bacteria</taxon>
        <taxon>Pseudomonadati</taxon>
        <taxon>Bacteroidota</taxon>
        <taxon>Bacteroidia</taxon>
        <taxon>Bacteroidales</taxon>
        <taxon>Candidatus Cryptobacteroides</taxon>
    </lineage>
</organism>
<comment type="subcellular location">
    <subcellularLocation>
        <location evidence="1">Cell membrane</location>
        <topology evidence="1">Multi-pass membrane protein</topology>
    </subcellularLocation>
</comment>